<reference evidence="1 2" key="1">
    <citation type="submission" date="2018-09" db="EMBL/GenBank/DDBJ databases">
        <authorList>
            <person name="Zhu H."/>
        </authorList>
    </citation>
    <scope>NUCLEOTIDE SEQUENCE [LARGE SCALE GENOMIC DNA]</scope>
    <source>
        <strain evidence="1 2">K1W22B-8</strain>
    </source>
</reference>
<evidence type="ECO:0000313" key="2">
    <source>
        <dbReference type="Proteomes" id="UP000284605"/>
    </source>
</evidence>
<evidence type="ECO:0000313" key="1">
    <source>
        <dbReference type="EMBL" id="RJF88729.1"/>
    </source>
</evidence>
<name>A0A418WFM9_9PROT</name>
<dbReference type="AlphaFoldDB" id="A0A418WFM9"/>
<evidence type="ECO:0008006" key="3">
    <source>
        <dbReference type="Google" id="ProtNLM"/>
    </source>
</evidence>
<organism evidence="1 2">
    <name type="scientific">Oleomonas cavernae</name>
    <dbReference type="NCBI Taxonomy" id="2320859"/>
    <lineage>
        <taxon>Bacteria</taxon>
        <taxon>Pseudomonadati</taxon>
        <taxon>Pseudomonadota</taxon>
        <taxon>Alphaproteobacteria</taxon>
        <taxon>Acetobacterales</taxon>
        <taxon>Acetobacteraceae</taxon>
        <taxon>Oleomonas</taxon>
    </lineage>
</organism>
<proteinExistence type="predicted"/>
<dbReference type="Proteomes" id="UP000284605">
    <property type="component" value="Unassembled WGS sequence"/>
</dbReference>
<protein>
    <recommendedName>
        <fullName evidence="3">DUF945 family protein</fullName>
    </recommendedName>
</protein>
<gene>
    <name evidence="1" type="ORF">D3874_18490</name>
</gene>
<sequence>MVIGVGAAAGWYFLGKDSGPALVGTTSAPAIDCNTAKADIDAAFASLAPETKATYAGLQCDAAKLTFAEVRFAGQNAGGTETGAFKLTGVVVDGVFFDNIKKIFNPAAYGGQPVTDRLPLINKLTAAKVTIGPEQGGAAFDDLAIVALGARQFAKAPPLGALGSMGPADAIDALQAFAFDSLGFKNLSGGEPGAAPSLTVAAINITAFDGVTLGGLDITTLAAQEPGKPGKVGIGSISLKGLGIGDLAALAKAAPGMADADTEGLKALMAVSFDSAAVKGFDASGFESPDDAVKIASLTIDKLKALATARVALEGLEGYSSEGEVSFKLGHLILTGIDVGTAMQGMVAGTATEPDFAKLRVDGYDLADLAIGPKTGDKVTLASLVASSSDYVDGIATRGTAKLAGFVFPATVIESEADRQPLIDLGYEALKLEMNVDYAYDPKAKTMDMKDFTLKLLDGAALSLSFNFGDFDVKALQEASAAMQPPLALMGAKVVKLSLGYVDDSLISRILKVAAKEQGQTPEALMAQAKQMVAMQAQSAPGPVTKAAVEAVAKFLDNPKSLTIALAPPTPVTFAEIGAKFEDLEGLAKSLGLTVTAN</sequence>
<comment type="caution">
    <text evidence="1">The sequence shown here is derived from an EMBL/GenBank/DDBJ whole genome shotgun (WGS) entry which is preliminary data.</text>
</comment>
<accession>A0A418WFM9</accession>
<keyword evidence="2" id="KW-1185">Reference proteome</keyword>
<dbReference type="EMBL" id="QYUK01000011">
    <property type="protein sequence ID" value="RJF88729.1"/>
    <property type="molecule type" value="Genomic_DNA"/>
</dbReference>